<evidence type="ECO:0000313" key="17">
    <source>
        <dbReference type="EMBL" id="CAD5120037.1"/>
    </source>
</evidence>
<keyword evidence="9" id="KW-0406">Ion transport</keyword>
<dbReference type="SMART" id="SM00192">
    <property type="entry name" value="LDLa"/>
    <property type="match status" value="3"/>
</dbReference>
<dbReference type="Pfam" id="PF13855">
    <property type="entry name" value="LRR_8"/>
    <property type="match status" value="1"/>
</dbReference>
<keyword evidence="10 15" id="KW-0472">Membrane</keyword>
<evidence type="ECO:0000256" key="1">
    <source>
        <dbReference type="ARBA" id="ARBA00004162"/>
    </source>
</evidence>
<dbReference type="InterPro" id="IPR001611">
    <property type="entry name" value="Leu-rich_rpt"/>
</dbReference>
<feature type="transmembrane region" description="Helical" evidence="15">
    <location>
        <begin position="618"/>
        <end position="639"/>
    </location>
</feature>
<dbReference type="InterPro" id="IPR036055">
    <property type="entry name" value="LDL_receptor-like_sf"/>
</dbReference>
<name>A0A7I8VWW2_9ANNE</name>
<feature type="transmembrane region" description="Helical" evidence="15">
    <location>
        <begin position="469"/>
        <end position="487"/>
    </location>
</feature>
<keyword evidence="5 15" id="KW-0812">Transmembrane</keyword>
<protein>
    <submittedName>
        <fullName evidence="17">DgyrCDS8618</fullName>
    </submittedName>
</protein>
<keyword evidence="8 15" id="KW-1133">Transmembrane helix</keyword>
<comment type="caution">
    <text evidence="17">The sequence shown here is derived from an EMBL/GenBank/DDBJ whole genome shotgun (WGS) entry which is preliminary data.</text>
</comment>
<dbReference type="PROSITE" id="PS01209">
    <property type="entry name" value="LDLRA_1"/>
    <property type="match status" value="1"/>
</dbReference>
<dbReference type="InterPro" id="IPR051432">
    <property type="entry name" value="KCNMA1_auxiliary"/>
</dbReference>
<dbReference type="SMART" id="SM00369">
    <property type="entry name" value="LRR_TYP"/>
    <property type="match status" value="4"/>
</dbReference>
<dbReference type="OrthoDB" id="6022531at2759"/>
<dbReference type="SUPFAM" id="SSF52058">
    <property type="entry name" value="L domain-like"/>
    <property type="match status" value="1"/>
</dbReference>
<dbReference type="SUPFAM" id="SSF57424">
    <property type="entry name" value="LDL receptor-like module"/>
    <property type="match status" value="2"/>
</dbReference>
<dbReference type="PROSITE" id="PS50068">
    <property type="entry name" value="LDLRA_2"/>
    <property type="match status" value="3"/>
</dbReference>
<evidence type="ECO:0000256" key="2">
    <source>
        <dbReference type="ARBA" id="ARBA00022448"/>
    </source>
</evidence>
<accession>A0A7I8VWW2</accession>
<feature type="transmembrane region" description="Helical" evidence="15">
    <location>
        <begin position="549"/>
        <end position="575"/>
    </location>
</feature>
<evidence type="ECO:0000256" key="10">
    <source>
        <dbReference type="ARBA" id="ARBA00023136"/>
    </source>
</evidence>
<evidence type="ECO:0000256" key="11">
    <source>
        <dbReference type="ARBA" id="ARBA00023157"/>
    </source>
</evidence>
<dbReference type="PRINTS" id="PR00261">
    <property type="entry name" value="LDLRECEPTOR"/>
</dbReference>
<comment type="caution">
    <text evidence="13">Lacks conserved residue(s) required for the propagation of feature annotation.</text>
</comment>
<feature type="transmembrane region" description="Helical" evidence="15">
    <location>
        <begin position="651"/>
        <end position="675"/>
    </location>
</feature>
<dbReference type="CDD" id="cd00112">
    <property type="entry name" value="LDLa"/>
    <property type="match status" value="3"/>
</dbReference>
<evidence type="ECO:0000256" key="3">
    <source>
        <dbReference type="ARBA" id="ARBA00022475"/>
    </source>
</evidence>
<dbReference type="Pfam" id="PF00057">
    <property type="entry name" value="Ldl_recept_a"/>
    <property type="match status" value="1"/>
</dbReference>
<keyword evidence="6 16" id="KW-0732">Signal</keyword>
<dbReference type="PANTHER" id="PTHR46473">
    <property type="entry name" value="GH08155P"/>
    <property type="match status" value="1"/>
</dbReference>
<keyword evidence="2" id="KW-0813">Transport</keyword>
<keyword evidence="12" id="KW-0407">Ion channel</keyword>
<organism evidence="17 18">
    <name type="scientific">Dimorphilus gyrociliatus</name>
    <dbReference type="NCBI Taxonomy" id="2664684"/>
    <lineage>
        <taxon>Eukaryota</taxon>
        <taxon>Metazoa</taxon>
        <taxon>Spiralia</taxon>
        <taxon>Lophotrochozoa</taxon>
        <taxon>Annelida</taxon>
        <taxon>Polychaeta</taxon>
        <taxon>Polychaeta incertae sedis</taxon>
        <taxon>Dinophilidae</taxon>
        <taxon>Dimorphilus</taxon>
    </lineage>
</organism>
<dbReference type="Gene3D" id="3.80.10.10">
    <property type="entry name" value="Ribonuclease Inhibitor"/>
    <property type="match status" value="1"/>
</dbReference>
<dbReference type="PROSITE" id="PS51450">
    <property type="entry name" value="LRR"/>
    <property type="match status" value="1"/>
</dbReference>
<evidence type="ECO:0000256" key="8">
    <source>
        <dbReference type="ARBA" id="ARBA00022989"/>
    </source>
</evidence>
<dbReference type="Proteomes" id="UP000549394">
    <property type="component" value="Unassembled WGS sequence"/>
</dbReference>
<dbReference type="GO" id="GO:0034220">
    <property type="term" value="P:monoatomic ion transmembrane transport"/>
    <property type="evidence" value="ECO:0007669"/>
    <property type="project" value="UniProtKB-KW"/>
</dbReference>
<evidence type="ECO:0000256" key="16">
    <source>
        <dbReference type="SAM" id="SignalP"/>
    </source>
</evidence>
<sequence length="961" mass="109455">MNKKVLPLTFCLTILYHVQFIKAKTVFKCKTSSEYIRNFFVCDGYKDCKDNSDEENCDGQCDDTLRNFKCGKNLCISNILACDNIRNCQGSADEKCCVKNDAKCIKIYHYGGFIEKQTRYRPVRPDNDPNTCRGRYRCLGNGKCINVREVCDNNHNCGELDDDEMHCELECPSLCNCNMAFHNCSNLNLKRIPAYSEKHEEVKALDMSFNALETVESEWFKSNITNKMGKSKQSRLVYILHLNLSHNKIKRLHANSLEILLNLKTLDLSHNPLESIEDSHIYSVANLNFLDLSYTNIRSIDFSTSQKFNELVTLKLSNTKITTLSVDHFVDFESLRDIELPHYAFCCKLKEYKNTDQINCSPMETELSTCSNALKLTSLRKSLIVVSVFSLLAIIGAISYSFKIESDEIQKLIMVHFFVSLLLISFSYIIQDISIAVNNSRINTKFEITSSIICKAASTFYLVGHVSSLLNSILVGGYSLAVPLGLLKDLKFVKKTLRTTYVVIWLLGIGIFGAVIAGKGKLENYFVDIDALCIPINFLLDKKSEMFNFGLIFVPSLSLLTCVINFILIISTASLRLKNILTIRKGLKEKAKIIKDDENVYNLWKGAVFEMKSNDIEIVASFTIICTAFSFITLIYSILGFTLLKINEINVIYPYILPMLPPIVTFVCAMTYIIVDQIEMRMAMKDMFTRKTFSVFRRAGGASKRIRRLYKTLPDFLEEKMELKSKELLFIATHTMWNICHMHKQGQVCDKSDLSCLMIVTDFEGAIKDVDLVCGSEYPKLDIAKWRMQRDILIFGKMIDEILLKGNIITSFNIKPAEKLTPGRRARNLANRLTNKFSIIKRGQNKEGSDTPKQARAKLNRKEGSIESVDKSVQLVEKNNCSGKTVNDEKRTNVKNDEKLCEKSDVNIKTDENIEERIEKQEIDNSDLSNKGESESKNPLTHQTITLDLPDILEDITVKKF</sequence>
<keyword evidence="4" id="KW-0433">Leucine-rich repeat</keyword>
<evidence type="ECO:0000256" key="12">
    <source>
        <dbReference type="ARBA" id="ARBA00023303"/>
    </source>
</evidence>
<evidence type="ECO:0000313" key="18">
    <source>
        <dbReference type="Proteomes" id="UP000549394"/>
    </source>
</evidence>
<dbReference type="InterPro" id="IPR003591">
    <property type="entry name" value="Leu-rich_rpt_typical-subtyp"/>
</dbReference>
<feature type="disulfide bond" evidence="13">
    <location>
        <begin position="70"/>
        <end position="88"/>
    </location>
</feature>
<keyword evidence="11 13" id="KW-1015">Disulfide bond</keyword>
<evidence type="ECO:0000256" key="4">
    <source>
        <dbReference type="ARBA" id="ARBA00022614"/>
    </source>
</evidence>
<gene>
    <name evidence="17" type="ORF">DGYR_LOCUS8195</name>
</gene>
<evidence type="ECO:0000256" key="7">
    <source>
        <dbReference type="ARBA" id="ARBA00022737"/>
    </source>
</evidence>
<evidence type="ECO:0000256" key="6">
    <source>
        <dbReference type="ARBA" id="ARBA00022729"/>
    </source>
</evidence>
<evidence type="ECO:0000256" key="9">
    <source>
        <dbReference type="ARBA" id="ARBA00023065"/>
    </source>
</evidence>
<feature type="transmembrane region" description="Helical" evidence="15">
    <location>
        <begin position="412"/>
        <end position="430"/>
    </location>
</feature>
<feature type="region of interest" description="Disordered" evidence="14">
    <location>
        <begin position="841"/>
        <end position="864"/>
    </location>
</feature>
<feature type="disulfide bond" evidence="13">
    <location>
        <begin position="42"/>
        <end position="57"/>
    </location>
</feature>
<evidence type="ECO:0000256" key="5">
    <source>
        <dbReference type="ARBA" id="ARBA00022692"/>
    </source>
</evidence>
<feature type="transmembrane region" description="Helical" evidence="15">
    <location>
        <begin position="499"/>
        <end position="518"/>
    </location>
</feature>
<feature type="transmembrane region" description="Helical" evidence="15">
    <location>
        <begin position="382"/>
        <end position="400"/>
    </location>
</feature>
<dbReference type="EMBL" id="CAJFCJ010000012">
    <property type="protein sequence ID" value="CAD5120037.1"/>
    <property type="molecule type" value="Genomic_DNA"/>
</dbReference>
<feature type="signal peptide" evidence="16">
    <location>
        <begin position="1"/>
        <end position="23"/>
    </location>
</feature>
<comment type="subcellular location">
    <subcellularLocation>
        <location evidence="1">Cell membrane</location>
        <topology evidence="1">Single-pass membrane protein</topology>
    </subcellularLocation>
</comment>
<dbReference type="InterPro" id="IPR023415">
    <property type="entry name" value="LDLR_class-A_CS"/>
</dbReference>
<evidence type="ECO:0000256" key="13">
    <source>
        <dbReference type="PROSITE-ProRule" id="PRU00124"/>
    </source>
</evidence>
<dbReference type="PANTHER" id="PTHR46473:SF10">
    <property type="entry name" value="LD45603P-RELATED"/>
    <property type="match status" value="1"/>
</dbReference>
<proteinExistence type="predicted"/>
<dbReference type="InterPro" id="IPR032675">
    <property type="entry name" value="LRR_dom_sf"/>
</dbReference>
<reference evidence="17 18" key="1">
    <citation type="submission" date="2020-08" db="EMBL/GenBank/DDBJ databases">
        <authorList>
            <person name="Hejnol A."/>
        </authorList>
    </citation>
    <scope>NUCLEOTIDE SEQUENCE [LARGE SCALE GENOMIC DNA]</scope>
</reference>
<dbReference type="GO" id="GO:0005886">
    <property type="term" value="C:plasma membrane"/>
    <property type="evidence" value="ECO:0007669"/>
    <property type="project" value="UniProtKB-SubCell"/>
</dbReference>
<keyword evidence="18" id="KW-1185">Reference proteome</keyword>
<feature type="disulfide bond" evidence="13">
    <location>
        <begin position="82"/>
        <end position="97"/>
    </location>
</feature>
<evidence type="ECO:0000256" key="14">
    <source>
        <dbReference type="SAM" id="MobiDB-lite"/>
    </source>
</evidence>
<dbReference type="InterPro" id="IPR002172">
    <property type="entry name" value="LDrepeatLR_classA_rpt"/>
</dbReference>
<keyword evidence="7" id="KW-0677">Repeat</keyword>
<evidence type="ECO:0000256" key="15">
    <source>
        <dbReference type="SAM" id="Phobius"/>
    </source>
</evidence>
<dbReference type="Gene3D" id="4.10.400.10">
    <property type="entry name" value="Low-density Lipoprotein Receptor"/>
    <property type="match status" value="1"/>
</dbReference>
<feature type="chain" id="PRO_5029713694" evidence="16">
    <location>
        <begin position="24"/>
        <end position="961"/>
    </location>
</feature>
<feature type="disulfide bond" evidence="13">
    <location>
        <begin position="132"/>
        <end position="144"/>
    </location>
</feature>
<dbReference type="AlphaFoldDB" id="A0A7I8VWW2"/>
<feature type="region of interest" description="Disordered" evidence="14">
    <location>
        <begin position="918"/>
        <end position="939"/>
    </location>
</feature>
<keyword evidence="3" id="KW-1003">Cell membrane</keyword>